<keyword evidence="3" id="KW-1185">Reference proteome</keyword>
<protein>
    <submittedName>
        <fullName evidence="2">Uncharacterized protein</fullName>
    </submittedName>
</protein>
<evidence type="ECO:0000313" key="2">
    <source>
        <dbReference type="EMBL" id="KAF9514226.1"/>
    </source>
</evidence>
<dbReference type="AlphaFoldDB" id="A0A9P6AY94"/>
<organism evidence="2 3">
    <name type="scientific">Hydnum rufescens UP504</name>
    <dbReference type="NCBI Taxonomy" id="1448309"/>
    <lineage>
        <taxon>Eukaryota</taxon>
        <taxon>Fungi</taxon>
        <taxon>Dikarya</taxon>
        <taxon>Basidiomycota</taxon>
        <taxon>Agaricomycotina</taxon>
        <taxon>Agaricomycetes</taxon>
        <taxon>Cantharellales</taxon>
        <taxon>Hydnaceae</taxon>
        <taxon>Hydnum</taxon>
    </lineage>
</organism>
<gene>
    <name evidence="2" type="ORF">BS47DRAFT_1382087</name>
</gene>
<sequence>MATMVDFFSYRLSSTLVTIGGSVSERRQLLRWGMKEIKERWTIQRLKEKSSLGERTRCTHLTRYPYFTKDKHRVHKAKKPKSQTSQRGRRYSENEKAGNQRQEPKTIIPSSTPRPNLSVETNQSDESNTSGSVSFGFSSETLAPVHIRMRNGGSKAASDPNKRRTVTKGAREVDAQIGVLTSNLS</sequence>
<dbReference type="EMBL" id="MU128963">
    <property type="protein sequence ID" value="KAF9514226.1"/>
    <property type="molecule type" value="Genomic_DNA"/>
</dbReference>
<accession>A0A9P6AY94</accession>
<dbReference type="Proteomes" id="UP000886523">
    <property type="component" value="Unassembled WGS sequence"/>
</dbReference>
<feature type="compositionally biased region" description="Polar residues" evidence="1">
    <location>
        <begin position="108"/>
        <end position="141"/>
    </location>
</feature>
<feature type="compositionally biased region" description="Basic and acidic residues" evidence="1">
    <location>
        <begin position="90"/>
        <end position="104"/>
    </location>
</feature>
<comment type="caution">
    <text evidence="2">The sequence shown here is derived from an EMBL/GenBank/DDBJ whole genome shotgun (WGS) entry which is preliminary data.</text>
</comment>
<evidence type="ECO:0000256" key="1">
    <source>
        <dbReference type="SAM" id="MobiDB-lite"/>
    </source>
</evidence>
<feature type="region of interest" description="Disordered" evidence="1">
    <location>
        <begin position="69"/>
        <end position="171"/>
    </location>
</feature>
<name>A0A9P6AY94_9AGAM</name>
<feature type="compositionally biased region" description="Basic residues" evidence="1">
    <location>
        <begin position="70"/>
        <end position="81"/>
    </location>
</feature>
<evidence type="ECO:0000313" key="3">
    <source>
        <dbReference type="Proteomes" id="UP000886523"/>
    </source>
</evidence>
<proteinExistence type="predicted"/>
<reference evidence="2" key="1">
    <citation type="journal article" date="2020" name="Nat. Commun.">
        <title>Large-scale genome sequencing of mycorrhizal fungi provides insights into the early evolution of symbiotic traits.</title>
        <authorList>
            <person name="Miyauchi S."/>
            <person name="Kiss E."/>
            <person name="Kuo A."/>
            <person name="Drula E."/>
            <person name="Kohler A."/>
            <person name="Sanchez-Garcia M."/>
            <person name="Morin E."/>
            <person name="Andreopoulos B."/>
            <person name="Barry K.W."/>
            <person name="Bonito G."/>
            <person name="Buee M."/>
            <person name="Carver A."/>
            <person name="Chen C."/>
            <person name="Cichocki N."/>
            <person name="Clum A."/>
            <person name="Culley D."/>
            <person name="Crous P.W."/>
            <person name="Fauchery L."/>
            <person name="Girlanda M."/>
            <person name="Hayes R.D."/>
            <person name="Keri Z."/>
            <person name="LaButti K."/>
            <person name="Lipzen A."/>
            <person name="Lombard V."/>
            <person name="Magnuson J."/>
            <person name="Maillard F."/>
            <person name="Murat C."/>
            <person name="Nolan M."/>
            <person name="Ohm R.A."/>
            <person name="Pangilinan J."/>
            <person name="Pereira M.F."/>
            <person name="Perotto S."/>
            <person name="Peter M."/>
            <person name="Pfister S."/>
            <person name="Riley R."/>
            <person name="Sitrit Y."/>
            <person name="Stielow J.B."/>
            <person name="Szollosi G."/>
            <person name="Zifcakova L."/>
            <person name="Stursova M."/>
            <person name="Spatafora J.W."/>
            <person name="Tedersoo L."/>
            <person name="Vaario L.M."/>
            <person name="Yamada A."/>
            <person name="Yan M."/>
            <person name="Wang P."/>
            <person name="Xu J."/>
            <person name="Bruns T."/>
            <person name="Baldrian P."/>
            <person name="Vilgalys R."/>
            <person name="Dunand C."/>
            <person name="Henrissat B."/>
            <person name="Grigoriev I.V."/>
            <person name="Hibbett D."/>
            <person name="Nagy L.G."/>
            <person name="Martin F.M."/>
        </authorList>
    </citation>
    <scope>NUCLEOTIDE SEQUENCE</scope>
    <source>
        <strain evidence="2">UP504</strain>
    </source>
</reference>